<keyword evidence="2" id="KW-0966">Cell projection</keyword>
<dbReference type="NCBIfam" id="TIGR03823">
    <property type="entry name" value="FliZ"/>
    <property type="match status" value="1"/>
</dbReference>
<dbReference type="InterPro" id="IPR022523">
    <property type="entry name" value="Flagellar_regulator_FliZ"/>
</dbReference>
<dbReference type="EMBL" id="SOYS01000009">
    <property type="protein sequence ID" value="NIY49298.1"/>
    <property type="molecule type" value="Genomic_DNA"/>
</dbReference>
<evidence type="ECO:0000313" key="2">
    <source>
        <dbReference type="EMBL" id="NIY49298.1"/>
    </source>
</evidence>
<keyword evidence="3" id="KW-1185">Reference proteome</keyword>
<keyword evidence="2" id="KW-0282">Flagellum</keyword>
<evidence type="ECO:0000313" key="3">
    <source>
        <dbReference type="Proteomes" id="UP000697927"/>
    </source>
</evidence>
<dbReference type="RefSeq" id="WP_167613962.1">
    <property type="nucleotide sequence ID" value="NZ_SOYS01000009.1"/>
</dbReference>
<sequence length="184" mass="21639">MTVQQPKRRPLSRYLKDFKHTQTHCAHCGKLLDRITLTCRGEIVNKTTIAQLDTLIDDADWQVEKQAWTALCRFCGDLHCKEQGNYFDIIGFKQYLFEQTEMSHGTVREYVVRLRRLGNHLAEQAISMHSLLQSLHDDTLDAWLPQTSTNNYRIALRKYWQFQVQLTDTACAYRQENHITSDIY</sequence>
<reference evidence="2 3" key="1">
    <citation type="journal article" date="2020" name="Microorganisms">
        <title>Polyphasic Characterisation of Cedecea colo sp. nov., a New Enteric Bacterium Isolated from the Koala Hindgut.</title>
        <authorList>
            <person name="Boath J.M."/>
            <person name="Dakhal S."/>
            <person name="Van T.T.H."/>
            <person name="Moore R.J."/>
            <person name="Dekiwadia C."/>
            <person name="Macreadie I.G."/>
        </authorList>
    </citation>
    <scope>NUCLEOTIDE SEQUENCE [LARGE SCALE GENOMIC DNA]</scope>
    <source>
        <strain evidence="2 3">ZA</strain>
    </source>
</reference>
<dbReference type="InterPro" id="IPR004107">
    <property type="entry name" value="Integrase_SAM-like_N"/>
</dbReference>
<dbReference type="Pfam" id="PF02899">
    <property type="entry name" value="Phage_int_SAM_1"/>
    <property type="match status" value="1"/>
</dbReference>
<accession>A0ABX0VRC7</accession>
<evidence type="ECO:0000259" key="1">
    <source>
        <dbReference type="Pfam" id="PF02899"/>
    </source>
</evidence>
<comment type="caution">
    <text evidence="2">The sequence shown here is derived from an EMBL/GenBank/DDBJ whole genome shotgun (WGS) entry which is preliminary data.</text>
</comment>
<dbReference type="Proteomes" id="UP000697927">
    <property type="component" value="Unassembled WGS sequence"/>
</dbReference>
<name>A0ABX0VRC7_9ENTR</name>
<proteinExistence type="predicted"/>
<gene>
    <name evidence="2" type="primary">fliZ</name>
    <name evidence="2" type="ORF">E2L00_17760</name>
</gene>
<organism evidence="2 3">
    <name type="scientific">Cedecea colo</name>
    <dbReference type="NCBI Taxonomy" id="2552946"/>
    <lineage>
        <taxon>Bacteria</taxon>
        <taxon>Pseudomonadati</taxon>
        <taxon>Pseudomonadota</taxon>
        <taxon>Gammaproteobacteria</taxon>
        <taxon>Enterobacterales</taxon>
        <taxon>Enterobacteriaceae</taxon>
        <taxon>Cedecea</taxon>
    </lineage>
</organism>
<keyword evidence="2" id="KW-0969">Cilium</keyword>
<feature type="domain" description="Integrase SAM-like N-terminal" evidence="1">
    <location>
        <begin position="90"/>
        <end position="164"/>
    </location>
</feature>
<protein>
    <submittedName>
        <fullName evidence="2">Flagella biosynthesis regulatory protein FliZ</fullName>
    </submittedName>
</protein>